<keyword evidence="2" id="KW-1185">Reference proteome</keyword>
<dbReference type="RefSeq" id="WP_267772348.1">
    <property type="nucleotide sequence ID" value="NZ_JAPNKE010000002.1"/>
</dbReference>
<dbReference type="EMBL" id="JAPNKE010000002">
    <property type="protein sequence ID" value="MCY1009673.1"/>
    <property type="molecule type" value="Genomic_DNA"/>
</dbReference>
<sequence length="145" mass="15849">MDERYEPDCPDPPTQAVLDAALAGTTRVRVWPGGAIGRPEVMLAELEDAAELAALREALQIVEGPAWSCLCSGGPTIELFAADGRPIASLMVHKKVVLRTALWDGDAPLRDPAAVWRWLDRFGLSAVLARREAELERMVEALFED</sequence>
<accession>A0A9X3J137</accession>
<comment type="caution">
    <text evidence="1">The sequence shown here is derived from an EMBL/GenBank/DDBJ whole genome shotgun (WGS) entry which is preliminary data.</text>
</comment>
<name>A0A9X3J137_9BACT</name>
<organism evidence="1 2">
    <name type="scientific">Nannocystis pusilla</name>
    <dbReference type="NCBI Taxonomy" id="889268"/>
    <lineage>
        <taxon>Bacteria</taxon>
        <taxon>Pseudomonadati</taxon>
        <taxon>Myxococcota</taxon>
        <taxon>Polyangia</taxon>
        <taxon>Nannocystales</taxon>
        <taxon>Nannocystaceae</taxon>
        <taxon>Nannocystis</taxon>
    </lineage>
</organism>
<evidence type="ECO:0000313" key="2">
    <source>
        <dbReference type="Proteomes" id="UP001150924"/>
    </source>
</evidence>
<reference evidence="1" key="1">
    <citation type="submission" date="2022-11" db="EMBL/GenBank/DDBJ databases">
        <title>Minimal conservation of predation-associated metabolite biosynthetic gene clusters underscores biosynthetic potential of Myxococcota including descriptions for ten novel species: Archangium lansinium sp. nov., Myxococcus landrumus sp. nov., Nannocystis bai.</title>
        <authorList>
            <person name="Ahearne A."/>
            <person name="Stevens C."/>
            <person name="Phillips K."/>
        </authorList>
    </citation>
    <scope>NUCLEOTIDE SEQUENCE</scope>
    <source>
        <strain evidence="1">Na p29</strain>
    </source>
</reference>
<gene>
    <name evidence="1" type="ORF">OV079_29735</name>
</gene>
<dbReference type="Proteomes" id="UP001150924">
    <property type="component" value="Unassembled WGS sequence"/>
</dbReference>
<dbReference type="AlphaFoldDB" id="A0A9X3J137"/>
<protein>
    <submittedName>
        <fullName evidence="1">Uncharacterized protein</fullName>
    </submittedName>
</protein>
<proteinExistence type="predicted"/>
<evidence type="ECO:0000313" key="1">
    <source>
        <dbReference type="EMBL" id="MCY1009673.1"/>
    </source>
</evidence>